<evidence type="ECO:0000259" key="4">
    <source>
        <dbReference type="PROSITE" id="PS50042"/>
    </source>
</evidence>
<dbReference type="PANTHER" id="PTHR43080:SF2">
    <property type="entry name" value="CBS DOMAIN-CONTAINING PROTEIN"/>
    <property type="match status" value="1"/>
</dbReference>
<dbReference type="CDD" id="cd04587">
    <property type="entry name" value="CBS_pair_CAP-ED_NT_Pol-beta-like_DUF294_assoc"/>
    <property type="match status" value="1"/>
</dbReference>
<dbReference type="Pfam" id="PF00571">
    <property type="entry name" value="CBS"/>
    <property type="match status" value="2"/>
</dbReference>
<evidence type="ECO:0000256" key="1">
    <source>
        <dbReference type="ARBA" id="ARBA00023122"/>
    </source>
</evidence>
<dbReference type="Gene3D" id="2.60.120.10">
    <property type="entry name" value="Jelly Rolls"/>
    <property type="match status" value="1"/>
</dbReference>
<dbReference type="InterPro" id="IPR000595">
    <property type="entry name" value="cNMP-bd_dom"/>
</dbReference>
<dbReference type="CDD" id="cd00038">
    <property type="entry name" value="CAP_ED"/>
    <property type="match status" value="1"/>
</dbReference>
<proteinExistence type="predicted"/>
<dbReference type="InterPro" id="IPR014710">
    <property type="entry name" value="RmlC-like_jellyroll"/>
</dbReference>
<reference evidence="6 7" key="1">
    <citation type="submission" date="2019-10" db="EMBL/GenBank/DDBJ databases">
        <title>Vibrio sp. nov., isolated from Coralline algae surface.</title>
        <authorList>
            <person name="Geng Y."/>
            <person name="Zhang X."/>
        </authorList>
    </citation>
    <scope>NUCLEOTIDE SEQUENCE [LARGE SCALE GENOMIC DNA]</scope>
    <source>
        <strain evidence="6 7">SM1977</strain>
    </source>
</reference>
<dbReference type="RefSeq" id="WP_153447030.1">
    <property type="nucleotide sequence ID" value="NZ_CP045699.1"/>
</dbReference>
<dbReference type="InterPro" id="IPR018490">
    <property type="entry name" value="cNMP-bd_dom_sf"/>
</dbReference>
<protein>
    <submittedName>
        <fullName evidence="6">CBS domain-containing protein</fullName>
    </submittedName>
</protein>
<dbReference type="CDD" id="cd05401">
    <property type="entry name" value="NT_GlnE_GlnD_like"/>
    <property type="match status" value="1"/>
</dbReference>
<dbReference type="Gene3D" id="3.10.580.10">
    <property type="entry name" value="CBS-domain"/>
    <property type="match status" value="1"/>
</dbReference>
<name>A0A5Q0TDB4_9VIBR</name>
<dbReference type="InterPro" id="IPR000644">
    <property type="entry name" value="CBS_dom"/>
</dbReference>
<dbReference type="PANTHER" id="PTHR43080">
    <property type="entry name" value="CBS DOMAIN-CONTAINING PROTEIN CBSX3, MITOCHONDRIAL"/>
    <property type="match status" value="1"/>
</dbReference>
<dbReference type="SUPFAM" id="SSF54631">
    <property type="entry name" value="CBS-domain pair"/>
    <property type="match status" value="1"/>
</dbReference>
<feature type="domain" description="CBS" evidence="5">
    <location>
        <begin position="229"/>
        <end position="284"/>
    </location>
</feature>
<sequence>MEAELQEIQNFIAQYPPFDALPEEKLAYIAQNTEISYYREKTPIIKFGEHIQDLYMVRSGVVEIYRRKGELYNRLDQGDIFGQMGLLMNGKVRLPATAIQDSLLYCIPVAVFNELYESEESFADFVEVENNARLRQAISENNNANDLTTSKVKTLITRDAFTLDKHQTIQAAAKLMADENISALLVIDDTICIDEENDSQVVGIITDRDLCTRVLAEGLDPSNQVSEVMSNELISLDHNAYVYEAMLAMLRCNVHHLPILKNKQPIGIIEVGDIIRYESQNSLLLVNQIFHQQSIEELEVLSSQVKDCFVRLVHEDANSHMVGSAMAVIGRSFKQRMAELAEEHLGTPPVPYCLLALGSMARDEQLIVTDQDNALILDNSYDEAQHGEYFAKLAEFICQGLARCGYELCTGDIMATNPIWRMTRTEWEECFADWIDNPNPKALLNSSIFFDLDGVYGRTKWAENLNGFIVRRARRNNKFLACLARNANNRTPPLGFFKSFVMEKDGQHNNSINLKRRGTAPLADLVRVHALAVGSRSQNSFERLDDIIEAGILPKGRGQDLRDAMEYISMVRIRHQAIDVENEIEPDNNIEPDNMSDFERRNLKDAFQILSNAQNFLKYRYHGNSFKNTPPPAQTQKNAIRRMR</sequence>
<keyword evidence="7" id="KW-1185">Reference proteome</keyword>
<evidence type="ECO:0000256" key="2">
    <source>
        <dbReference type="PROSITE-ProRule" id="PRU00703"/>
    </source>
</evidence>
<organism evidence="6 7">
    <name type="scientific">Vibrio algicola</name>
    <dbReference type="NCBI Taxonomy" id="2662262"/>
    <lineage>
        <taxon>Bacteria</taxon>
        <taxon>Pseudomonadati</taxon>
        <taxon>Pseudomonadota</taxon>
        <taxon>Gammaproteobacteria</taxon>
        <taxon>Vibrionales</taxon>
        <taxon>Vibrionaceae</taxon>
        <taxon>Vibrio</taxon>
    </lineage>
</organism>
<keyword evidence="1 2" id="KW-0129">CBS domain</keyword>
<dbReference type="Proteomes" id="UP000348942">
    <property type="component" value="Chromosome 1"/>
</dbReference>
<dbReference type="InterPro" id="IPR018821">
    <property type="entry name" value="DUF294_put_nucleoTrafse_sb-bd"/>
</dbReference>
<gene>
    <name evidence="6" type="ORF">GFB47_05335</name>
</gene>
<evidence type="ECO:0000313" key="7">
    <source>
        <dbReference type="Proteomes" id="UP000348942"/>
    </source>
</evidence>
<feature type="domain" description="CBS" evidence="5">
    <location>
        <begin position="156"/>
        <end position="222"/>
    </location>
</feature>
<dbReference type="Pfam" id="PF03445">
    <property type="entry name" value="DUF294"/>
    <property type="match status" value="1"/>
</dbReference>
<dbReference type="PROSITE" id="PS50042">
    <property type="entry name" value="CNMP_BINDING_3"/>
    <property type="match status" value="1"/>
</dbReference>
<feature type="domain" description="Cyclic nucleotide-binding" evidence="4">
    <location>
        <begin position="17"/>
        <end position="115"/>
    </location>
</feature>
<evidence type="ECO:0000256" key="3">
    <source>
        <dbReference type="SAM" id="MobiDB-lite"/>
    </source>
</evidence>
<dbReference type="Pfam" id="PF00027">
    <property type="entry name" value="cNMP_binding"/>
    <property type="match status" value="1"/>
</dbReference>
<dbReference type="InterPro" id="IPR046342">
    <property type="entry name" value="CBS_dom_sf"/>
</dbReference>
<dbReference type="InterPro" id="IPR051257">
    <property type="entry name" value="Diverse_CBS-Domain"/>
</dbReference>
<dbReference type="PROSITE" id="PS51371">
    <property type="entry name" value="CBS"/>
    <property type="match status" value="2"/>
</dbReference>
<dbReference type="AlphaFoldDB" id="A0A5Q0TDB4"/>
<dbReference type="SMART" id="SM00116">
    <property type="entry name" value="CBS"/>
    <property type="match status" value="2"/>
</dbReference>
<dbReference type="SUPFAM" id="SSF51206">
    <property type="entry name" value="cAMP-binding domain-like"/>
    <property type="match status" value="1"/>
</dbReference>
<dbReference type="GO" id="GO:0008773">
    <property type="term" value="F:[protein-PII] uridylyltransferase activity"/>
    <property type="evidence" value="ECO:0007669"/>
    <property type="project" value="InterPro"/>
</dbReference>
<accession>A0A5Q0TDB4</accession>
<feature type="region of interest" description="Disordered" evidence="3">
    <location>
        <begin position="622"/>
        <end position="644"/>
    </location>
</feature>
<evidence type="ECO:0000313" key="6">
    <source>
        <dbReference type="EMBL" id="QGA64880.1"/>
    </source>
</evidence>
<dbReference type="InterPro" id="IPR005105">
    <property type="entry name" value="GlnD_Uridyltrans_N"/>
</dbReference>
<dbReference type="SMART" id="SM00100">
    <property type="entry name" value="cNMP"/>
    <property type="match status" value="1"/>
</dbReference>
<evidence type="ECO:0000259" key="5">
    <source>
        <dbReference type="PROSITE" id="PS51371"/>
    </source>
</evidence>
<dbReference type="EMBL" id="CP045699">
    <property type="protein sequence ID" value="QGA64880.1"/>
    <property type="molecule type" value="Genomic_DNA"/>
</dbReference>
<dbReference type="Pfam" id="PF10335">
    <property type="entry name" value="DUF294_C"/>
    <property type="match status" value="1"/>
</dbReference>